<dbReference type="Pfam" id="PF20255">
    <property type="entry name" value="DUF6606"/>
    <property type="match status" value="1"/>
</dbReference>
<dbReference type="Pfam" id="PF12340">
    <property type="entry name" value="DUF3638"/>
    <property type="match status" value="1"/>
</dbReference>
<evidence type="ECO:0000259" key="9">
    <source>
        <dbReference type="Pfam" id="PF12359"/>
    </source>
</evidence>
<dbReference type="PANTHER" id="PTHR13367">
    <property type="entry name" value="UBIQUITIN THIOESTERASE"/>
    <property type="match status" value="1"/>
</dbReference>
<evidence type="ECO:0000259" key="8">
    <source>
        <dbReference type="Pfam" id="PF12340"/>
    </source>
</evidence>
<dbReference type="STRING" id="1448308.A0A2T2P5R9"/>
<reference evidence="11 12" key="1">
    <citation type="journal article" date="2018" name="Front. Microbiol.">
        <title>Genome-Wide Analysis of Corynespora cassiicola Leaf Fall Disease Putative Effectors.</title>
        <authorList>
            <person name="Lopez D."/>
            <person name="Ribeiro S."/>
            <person name="Label P."/>
            <person name="Fumanal B."/>
            <person name="Venisse J.S."/>
            <person name="Kohler A."/>
            <person name="de Oliveira R.R."/>
            <person name="Labutti K."/>
            <person name="Lipzen A."/>
            <person name="Lail K."/>
            <person name="Bauer D."/>
            <person name="Ohm R.A."/>
            <person name="Barry K.W."/>
            <person name="Spatafora J."/>
            <person name="Grigoriev I.V."/>
            <person name="Martin F.M."/>
            <person name="Pujade-Renaud V."/>
        </authorList>
    </citation>
    <scope>NUCLEOTIDE SEQUENCE [LARGE SCALE GENOMIC DNA]</scope>
    <source>
        <strain evidence="11 12">Philippines</strain>
    </source>
</reference>
<dbReference type="GO" id="GO:0004843">
    <property type="term" value="F:cysteine-type deubiquitinase activity"/>
    <property type="evidence" value="ECO:0007669"/>
    <property type="project" value="UniProtKB-EC"/>
</dbReference>
<organism evidence="11 12">
    <name type="scientific">Corynespora cassiicola Philippines</name>
    <dbReference type="NCBI Taxonomy" id="1448308"/>
    <lineage>
        <taxon>Eukaryota</taxon>
        <taxon>Fungi</taxon>
        <taxon>Dikarya</taxon>
        <taxon>Ascomycota</taxon>
        <taxon>Pezizomycotina</taxon>
        <taxon>Dothideomycetes</taxon>
        <taxon>Pleosporomycetidae</taxon>
        <taxon>Pleosporales</taxon>
        <taxon>Corynesporascaceae</taxon>
        <taxon>Corynespora</taxon>
    </lineage>
</organism>
<feature type="domain" description="DUF3638" evidence="8">
    <location>
        <begin position="2028"/>
        <end position="2251"/>
    </location>
</feature>
<keyword evidence="12" id="KW-1185">Reference proteome</keyword>
<keyword evidence="3" id="KW-0645">Protease</keyword>
<gene>
    <name evidence="11" type="ORF">BS50DRAFT_616434</name>
</gene>
<name>A0A2T2P5R9_CORCC</name>
<evidence type="ECO:0000259" key="10">
    <source>
        <dbReference type="Pfam" id="PF20255"/>
    </source>
</evidence>
<dbReference type="InterPro" id="IPR046541">
    <property type="entry name" value="DUF6606"/>
</dbReference>
<proteinExistence type="predicted"/>
<sequence>MAYNSNWTLPQDGIDYLIHHVVLPPKLPQQHDSHAELERSLLTTTIRGLEKLQSVEPRMKIRTAIATLNNLLHCRDGNGFVNEGKLKSIFTELDKGALKGAIPLEIKKQNAAIIISKSDEDIMFELFELSPPNNVVMSAKGRLRRSFPSQAYKIPIATFREDGLKGSIAHTIAKLSSQNISDVQPTVRKNRHNMNEERDTTLPHMVTSYLANVISAIGNSAHVSGIWKNTREDVLWNNCLVPWRRSPLWLLIRVCLQLHFDREELNIYKFTMAFIMSEILRIATCAGKPTNSELLSTTMAKVSRRVWKLGHGSRLENFPTCHKQIQEALQIAQDLINKRWISIIQESHPQVHGIGPKALQAQKDLDIELPMLDAFVDSMYSREKISSVFNFQPTSEYPLLDKTELPNVFVGSDEDKFFTLAAIESWIEHHLNSWLDCHIADESTCGKLGYLIEKYHSSAIQVYAGVPRSISIMFLAIAELWVACDKSACHIHPLLKEYNPEMDFVSLQSLSLSLKSHMHRLVSVELYVRGRRLESNNNLPSVYRDFGHHQSFAVRFFDQSRPHQTLLSDIQARATDKREEKRRELIRMKKEHESLLQRCENSECEYEEVLTDSYHGYTETRHVRYCQKCALISRANSMTIRIHEWPLSSCKPTAKATVFELKIPLTFNKWRDTTIKTKMDILGFAYVSRERAENSYTLTNDDGLSGHFSCDCYHQRIRVLSNIKPHIRTHRNQQKVTGHLSEASVLLDNALRYRYHDSYASVFTAITAHKTNHGLSECVYELPGRSSVLQKYLFKAPSSPGCFPNEVIAGQSDCPMHLSLDEYKAFGVLPLGLHVSYLNILTQLAMPAVDFAKAETQVLVLQAIHHAGPPSGNNSIERISHSILMDSAFGDTMLNQLKMALRRTTENWESWRSLATFVQTAIRLLHLTASDRIRDECFDYLIRCRSVCRKWLQLITDRVNTSTDDEQRVELRYRATEVSLLCISTFDIDQEHACHVFADQASISVLLRCSITVQENTVSTTSWNRPLFQIMLQAWRSLMFRLYPIFERQVLRGVGLSAAVKASWSAFAPHGSWVFLPVPQNHWTTIKSGQLPVHFNLLTAELLVNGTPLSRLPLEYMRHAMYSPLFHGTSIEVVPTDEPGMRFSAKHTYQDYTLFFGMEDSNLLVRAHRGASKYELLPAKTFKNSLPAAFLENFVHWYNVNTNEVEFRNFHEPWSTPIKGSTWALRRCGRSWRLFGREITLVNPTSPTSRAVSNVLSPVEAPKYIHISYKASSGAIHIELPRLRIGFHINKDTHEIHSNQYRGKVVDSNQDIGTMIGLQNKLVLKDAQGKEDRIVLIPDGNVSYGKSDGHVQVSISHGVESKVYAYTLDTVLGRIIDDGSLQSKLYLSYLHGLTSYALPDPMTHHTGTEAALSILRTAAVRSFSKLSLQEVELLENIWRFTPDRVYYPKNLTVMQQVDWDSRLPFLSQHPEFYLLVSEIFEKAHQSQFFFSKEQQIELPTRKSINHTLYERDRIRNSTFSVSGFGAEAYNSSHDIEYSIRNDSECFENRGRSAFIAATLGSRHETAIHGGVSNLYSVLRQGQLENKEISGLQKLLDPSELRFDGKWIAGTASFLPTMWCNLHWSLSRPNRFNRFAFTMWISAVSFAEEVDLGIIQAFVAFYKSQTLAAIDIPQTPHMNLANGDVSSLDNIQISLHASTVKKSFQQSDESRIPRLANESAWAHEQRKRRNFEQNQNNALDLFARVLHNQWPVDQPTQPNTLDAQKYLDTTKAMEIVYPMFESWYNNRIFYKYLQKVSSALATHAQSAVPQGEMCSITPSTYHGIGDHERFMKTNDVFAIDPDVSLMPTPPSSPDLTKQEASAATTQDKAITRFKRLCSALLQQANSKSEEHYVSDLEDSFSALLSNDRMNKAVSSTLVMNANTKPMLDNYLAGCKKYLHDFNHVLACLFRDIGAVDHEVAPLSIHLPRISPIFWLSQLNIDNWKKLSAAWRYWMISYGLAITNLHRARRMVAHSSNPQDLMEEYLNPGHQSWKPEEHPEYLLLEAESGILIRRVQAEIAKNMIYPPEGKNSVMQLNMGEGKSSVIVPVAASTLSDRKALVRVVVAKPQSKQMLQMLVSKLGGLLNRRVYHMPFSRALKITEEHARTISRMYHECMKNRGILLVQPEHILSFQLMGIECRLSDLDRTADLLLSTQQFFDEKTRDIVDESDENFSVKFELIYTMGTQRSIEMSPERWNLIHAVLALVSTLASDVKDQLPSSIELDIRDGRYPRVRTLRDDADGMLVHAIAKSICEKGLPGFAIHQQPKPLRSAIYRYITSSNLSPSEVSEVESSSYWTESTCSPLLLVRGLLACGVLRFAFRTKRWRVNFGVDPNRVPATKLAVPFRSKDSPSPRSEFSHPDVVIVLTSLTYYYGGLTDEELFDSFSHLMNSDQADIEYIQWVAATTSEFSTAYHHLAGINLKDKYRCTIEVFPHLRYSKGAIDYFLSHIVFPKEMKEFPSKLSASGWDLGRVKSNPTTGFSGTNDSQHVLPLSVKHLDLSRQKHTNALVLSYILQDESSIALLPRRSGTQTDAEHLLGVVNFMQPETRVILDVGAQILELNNLQVAEKWLFMSNEDIQAVIFFDDNEDISVLDRSGRIEILQTSPFAKQLDLCLVYLDEAHTRGTDLKLPRNYRAAVTLGASLTKDRLVQACMRMRKLGKGQSVVFCIPEEIQTKIRDCTSKSANDNIEVSDVLTWAITETWIDTRRSMPLWATQGRRFEEYEGLLNGSNTSMEQAKAFLEDEAQTLDQRYRPRSQTAGSSLKSWDRSNENIAKIIARCEEFEAMNFNSATLHEEQERELSPEIEEERQVQRPAPMSPENHLVHPDLIYLIGSGRLRENSDAFIPAFQSLKSTSAAKHFNPEQFPIDLLVTADYARTVKMPSIARSTKSHISDSYHRPVQWVLSVPGMHGIQRLVVLSPAEVDKLWPKIRETSKVTLHLYAPRNNQVYEPLDELELFTAGRAFSPGCVPPTLSAQLNLFAGQLYFRSMEEYVQLCQFLGLASDAAKDGEVVSADGFINPPVGAWGLKKSPVRFLREVLVKVRREGEGADKTHLGRMLNGELLRPGDFE</sequence>
<dbReference type="EMBL" id="KZ678129">
    <property type="protein sequence ID" value="PSN72933.1"/>
    <property type="molecule type" value="Genomic_DNA"/>
</dbReference>
<dbReference type="InterPro" id="IPR022099">
    <property type="entry name" value="DUF3638"/>
</dbReference>
<evidence type="ECO:0000256" key="2">
    <source>
        <dbReference type="ARBA" id="ARBA00012759"/>
    </source>
</evidence>
<evidence type="ECO:0000256" key="4">
    <source>
        <dbReference type="ARBA" id="ARBA00022786"/>
    </source>
</evidence>
<keyword evidence="4" id="KW-0833">Ubl conjugation pathway</keyword>
<evidence type="ECO:0000313" key="11">
    <source>
        <dbReference type="EMBL" id="PSN72933.1"/>
    </source>
</evidence>
<evidence type="ECO:0000256" key="7">
    <source>
        <dbReference type="SAM" id="Coils"/>
    </source>
</evidence>
<dbReference type="GO" id="GO:0006508">
    <property type="term" value="P:proteolysis"/>
    <property type="evidence" value="ECO:0007669"/>
    <property type="project" value="UniProtKB-KW"/>
</dbReference>
<keyword evidence="7" id="KW-0175">Coiled coil</keyword>
<evidence type="ECO:0000256" key="6">
    <source>
        <dbReference type="ARBA" id="ARBA00022807"/>
    </source>
</evidence>
<dbReference type="OrthoDB" id="3182339at2759"/>
<comment type="catalytic activity">
    <reaction evidence="1">
        <text>Thiol-dependent hydrolysis of ester, thioester, amide, peptide and isopeptide bonds formed by the C-terminal Gly of ubiquitin (a 76-residue protein attached to proteins as an intracellular targeting signal).</text>
        <dbReference type="EC" id="3.4.19.12"/>
    </reaction>
</comment>
<evidence type="ECO:0000256" key="1">
    <source>
        <dbReference type="ARBA" id="ARBA00000707"/>
    </source>
</evidence>
<evidence type="ECO:0000256" key="3">
    <source>
        <dbReference type="ARBA" id="ARBA00022670"/>
    </source>
</evidence>
<protein>
    <recommendedName>
        <fullName evidence="2">ubiquitinyl hydrolase 1</fullName>
        <ecNumber evidence="2">3.4.19.12</ecNumber>
    </recommendedName>
</protein>
<feature type="domain" description="DUF6606" evidence="10">
    <location>
        <begin position="17"/>
        <end position="281"/>
    </location>
</feature>
<evidence type="ECO:0000313" key="12">
    <source>
        <dbReference type="Proteomes" id="UP000240883"/>
    </source>
</evidence>
<dbReference type="EC" id="3.4.19.12" evidence="2"/>
<feature type="coiled-coil region" evidence="7">
    <location>
        <begin position="571"/>
        <end position="605"/>
    </location>
</feature>
<keyword evidence="5" id="KW-0378">Hydrolase</keyword>
<keyword evidence="6" id="KW-0788">Thiol protease</keyword>
<dbReference type="Pfam" id="PF12359">
    <property type="entry name" value="DUF3645"/>
    <property type="match status" value="1"/>
</dbReference>
<evidence type="ECO:0000256" key="5">
    <source>
        <dbReference type="ARBA" id="ARBA00022801"/>
    </source>
</evidence>
<dbReference type="InterPro" id="IPR022105">
    <property type="entry name" value="DUF3645"/>
</dbReference>
<feature type="domain" description="DUF3645" evidence="9">
    <location>
        <begin position="2370"/>
        <end position="2405"/>
    </location>
</feature>
<dbReference type="PANTHER" id="PTHR13367:SF34">
    <property type="match status" value="1"/>
</dbReference>
<dbReference type="Proteomes" id="UP000240883">
    <property type="component" value="Unassembled WGS sequence"/>
</dbReference>
<accession>A0A2T2P5R9</accession>
<dbReference type="InterPro" id="IPR051346">
    <property type="entry name" value="OTU_Deubiquitinase"/>
</dbReference>